<feature type="transmembrane region" description="Helical" evidence="7">
    <location>
        <begin position="17"/>
        <end position="39"/>
    </location>
</feature>
<accession>A0ABU7I8X2</accession>
<dbReference type="RefSeq" id="WP_330108136.1">
    <property type="nucleotide sequence ID" value="NZ_JAZDQT010000002.1"/>
</dbReference>
<comment type="similarity">
    <text evidence="2 7">Belongs to the UPF0056 (MarC) family.</text>
</comment>
<proteinExistence type="inferred from homology"/>
<dbReference type="Proteomes" id="UP001336835">
    <property type="component" value="Unassembled WGS sequence"/>
</dbReference>
<name>A0ABU7I8X2_9SPHI</name>
<dbReference type="InterPro" id="IPR002771">
    <property type="entry name" value="Multi_antbiot-R_MarC"/>
</dbReference>
<evidence type="ECO:0000256" key="2">
    <source>
        <dbReference type="ARBA" id="ARBA00009784"/>
    </source>
</evidence>
<comment type="caution">
    <text evidence="8">The sequence shown here is derived from an EMBL/GenBank/DDBJ whole genome shotgun (WGS) entry which is preliminary data.</text>
</comment>
<dbReference type="Pfam" id="PF01914">
    <property type="entry name" value="MarC"/>
    <property type="match status" value="1"/>
</dbReference>
<evidence type="ECO:0000256" key="6">
    <source>
        <dbReference type="ARBA" id="ARBA00023136"/>
    </source>
</evidence>
<gene>
    <name evidence="8" type="ORF">VRU48_11910</name>
</gene>
<feature type="transmembrane region" description="Helical" evidence="7">
    <location>
        <begin position="211"/>
        <end position="232"/>
    </location>
</feature>
<evidence type="ECO:0000256" key="7">
    <source>
        <dbReference type="RuleBase" id="RU362048"/>
    </source>
</evidence>
<feature type="transmembrane region" description="Helical" evidence="7">
    <location>
        <begin position="168"/>
        <end position="190"/>
    </location>
</feature>
<keyword evidence="5 7" id="KW-1133">Transmembrane helix</keyword>
<reference evidence="8 9" key="1">
    <citation type="submission" date="2024-01" db="EMBL/GenBank/DDBJ databases">
        <title>Pedobacter sp. nov., isolated from fresh soil.</title>
        <authorList>
            <person name="Le N.T.T."/>
        </authorList>
    </citation>
    <scope>NUCLEOTIDE SEQUENCE [LARGE SCALE GENOMIC DNA]</scope>
    <source>
        <strain evidence="8 9">KR3-3</strain>
    </source>
</reference>
<comment type="caution">
    <text evidence="7">Lacks conserved residue(s) required for the propagation of feature annotation.</text>
</comment>
<feature type="transmembrane region" description="Helical" evidence="7">
    <location>
        <begin position="135"/>
        <end position="156"/>
    </location>
</feature>
<keyword evidence="6 7" id="KW-0472">Membrane</keyword>
<protein>
    <recommendedName>
        <fullName evidence="7">UPF0056 membrane protein</fullName>
    </recommendedName>
</protein>
<sequence length="234" mass="25924">MNIQQAPVIMPAFFNSFIHLVFIGIIALFPVVNPIGSAFMVSPYFQSLSTSEKRKAVTKIVFYAFLICTVSLFAGHWILELFGISIPIVQLAGGIMICKMGWEFLSGNEEKTPDQSEETKENEPFAAYKHLKDKLFYPITFPVTTGAGTISVLFTLSAHSSTVGSANYYVNMAAILVSILAMCILIYLFYFNTKTLIQFLGKNGENIVNRISAFLIFCVGLQIAFSGLKILLKL</sequence>
<evidence type="ECO:0000256" key="3">
    <source>
        <dbReference type="ARBA" id="ARBA00022475"/>
    </source>
</evidence>
<feature type="transmembrane region" description="Helical" evidence="7">
    <location>
        <begin position="60"/>
        <end position="78"/>
    </location>
</feature>
<evidence type="ECO:0000256" key="4">
    <source>
        <dbReference type="ARBA" id="ARBA00022692"/>
    </source>
</evidence>
<comment type="subcellular location">
    <subcellularLocation>
        <location evidence="1 7">Cell membrane</location>
        <topology evidence="1 7">Multi-pass membrane protein</topology>
    </subcellularLocation>
</comment>
<evidence type="ECO:0000313" key="8">
    <source>
        <dbReference type="EMBL" id="MEE1945816.1"/>
    </source>
</evidence>
<evidence type="ECO:0000313" key="9">
    <source>
        <dbReference type="Proteomes" id="UP001336835"/>
    </source>
</evidence>
<evidence type="ECO:0000256" key="1">
    <source>
        <dbReference type="ARBA" id="ARBA00004651"/>
    </source>
</evidence>
<dbReference type="NCBIfam" id="TIGR00427">
    <property type="entry name" value="NAAT family transporter"/>
    <property type="match status" value="1"/>
</dbReference>
<keyword evidence="3" id="KW-1003">Cell membrane</keyword>
<keyword evidence="9" id="KW-1185">Reference proteome</keyword>
<keyword evidence="4 7" id="KW-0812">Transmembrane</keyword>
<dbReference type="PANTHER" id="PTHR33508">
    <property type="entry name" value="UPF0056 MEMBRANE PROTEIN YHCE"/>
    <property type="match status" value="1"/>
</dbReference>
<organism evidence="8 9">
    <name type="scientific">Pedobacter albus</name>
    <dbReference type="NCBI Taxonomy" id="3113905"/>
    <lineage>
        <taxon>Bacteria</taxon>
        <taxon>Pseudomonadati</taxon>
        <taxon>Bacteroidota</taxon>
        <taxon>Sphingobacteriia</taxon>
        <taxon>Sphingobacteriales</taxon>
        <taxon>Sphingobacteriaceae</taxon>
        <taxon>Pedobacter</taxon>
    </lineage>
</organism>
<dbReference type="EMBL" id="JAZDQT010000002">
    <property type="protein sequence ID" value="MEE1945816.1"/>
    <property type="molecule type" value="Genomic_DNA"/>
</dbReference>
<evidence type="ECO:0000256" key="5">
    <source>
        <dbReference type="ARBA" id="ARBA00022989"/>
    </source>
</evidence>
<dbReference type="PANTHER" id="PTHR33508:SF1">
    <property type="entry name" value="UPF0056 MEMBRANE PROTEIN YHCE"/>
    <property type="match status" value="1"/>
</dbReference>